<dbReference type="PANTHER" id="PTHR47593">
    <property type="entry name" value="ZINC FINGER PROTEIN 4-LIKE"/>
    <property type="match status" value="1"/>
</dbReference>
<reference evidence="2" key="1">
    <citation type="journal article" date="2013" name="Nature">
        <title>Draft genome of the wheat A-genome progenitor Triticum urartu.</title>
        <authorList>
            <person name="Ling H.Q."/>
            <person name="Zhao S."/>
            <person name="Liu D."/>
            <person name="Wang J."/>
            <person name="Sun H."/>
            <person name="Zhang C."/>
            <person name="Fan H."/>
            <person name="Li D."/>
            <person name="Dong L."/>
            <person name="Tao Y."/>
            <person name="Gao C."/>
            <person name="Wu H."/>
            <person name="Li Y."/>
            <person name="Cui Y."/>
            <person name="Guo X."/>
            <person name="Zheng S."/>
            <person name="Wang B."/>
            <person name="Yu K."/>
            <person name="Liang Q."/>
            <person name="Yang W."/>
            <person name="Lou X."/>
            <person name="Chen J."/>
            <person name="Feng M."/>
            <person name="Jian J."/>
            <person name="Zhang X."/>
            <person name="Luo G."/>
            <person name="Jiang Y."/>
            <person name="Liu J."/>
            <person name="Wang Z."/>
            <person name="Sha Y."/>
            <person name="Zhang B."/>
            <person name="Wu H."/>
            <person name="Tang D."/>
            <person name="Shen Q."/>
            <person name="Xue P."/>
            <person name="Zou S."/>
            <person name="Wang X."/>
            <person name="Liu X."/>
            <person name="Wang F."/>
            <person name="Yang Y."/>
            <person name="An X."/>
            <person name="Dong Z."/>
            <person name="Zhang K."/>
            <person name="Zhang X."/>
            <person name="Luo M.C."/>
            <person name="Dvorak J."/>
            <person name="Tong Y."/>
            <person name="Wang J."/>
            <person name="Yang H."/>
            <person name="Li Z."/>
            <person name="Wang D."/>
            <person name="Zhang A."/>
            <person name="Wang J."/>
        </authorList>
    </citation>
    <scope>NUCLEOTIDE SEQUENCE</scope>
</reference>
<evidence type="ECO:0000313" key="2">
    <source>
        <dbReference type="EMBL" id="EMS58646.1"/>
    </source>
</evidence>
<feature type="compositionally biased region" description="Basic and acidic residues" evidence="1">
    <location>
        <begin position="7"/>
        <end position="18"/>
    </location>
</feature>
<dbReference type="InterPro" id="IPR013087">
    <property type="entry name" value="Znf_C2H2_type"/>
</dbReference>
<dbReference type="InterPro" id="IPR053266">
    <property type="entry name" value="Zinc_finger_protein_7"/>
</dbReference>
<dbReference type="STRING" id="4572.M7ZG86"/>
<feature type="region of interest" description="Disordered" evidence="1">
    <location>
        <begin position="1"/>
        <end position="64"/>
    </location>
</feature>
<proteinExistence type="predicted"/>
<organism evidence="2">
    <name type="scientific">Triticum urartu</name>
    <name type="common">Red wild einkorn</name>
    <name type="synonym">Crithodium urartu</name>
    <dbReference type="NCBI Taxonomy" id="4572"/>
    <lineage>
        <taxon>Eukaryota</taxon>
        <taxon>Viridiplantae</taxon>
        <taxon>Streptophyta</taxon>
        <taxon>Embryophyta</taxon>
        <taxon>Tracheophyta</taxon>
        <taxon>Spermatophyta</taxon>
        <taxon>Magnoliopsida</taxon>
        <taxon>Liliopsida</taxon>
        <taxon>Poales</taxon>
        <taxon>Poaceae</taxon>
        <taxon>BOP clade</taxon>
        <taxon>Pooideae</taxon>
        <taxon>Triticodae</taxon>
        <taxon>Triticeae</taxon>
        <taxon>Triticinae</taxon>
        <taxon>Triticum</taxon>
    </lineage>
</organism>
<sequence length="208" mass="23439">MNSGFLDDSKREDYHHNTNLEQSSIAPLPTKKEMKRAPEAEEQKLASQGDEAGRADNSTPTPWLKLGLDALRSEEAKPPEATPQRTFSCNYCLRKFFSSQALGGHQNAHKKERCAARRSRSFQQLMIRFPPAASFIQPMRASPHSTILTAQGERAAVVVARFHDGQMRNRMPFAVEEAAYFVWPGSFKASLQEPMKQPEENIDLSLHL</sequence>
<dbReference type="OMA" id="ERCAPRK"/>
<evidence type="ECO:0000256" key="1">
    <source>
        <dbReference type="SAM" id="MobiDB-lite"/>
    </source>
</evidence>
<dbReference type="AlphaFoldDB" id="M7ZG86"/>
<dbReference type="PANTHER" id="PTHR47593:SF8">
    <property type="entry name" value="OS12G0581900 PROTEIN"/>
    <property type="match status" value="1"/>
</dbReference>
<dbReference type="InterPro" id="IPR036236">
    <property type="entry name" value="Znf_C2H2_sf"/>
</dbReference>
<dbReference type="Gene3D" id="3.30.160.60">
    <property type="entry name" value="Classic Zinc Finger"/>
    <property type="match status" value="1"/>
</dbReference>
<dbReference type="eggNOG" id="ENOG502RYRJ">
    <property type="taxonomic scope" value="Eukaryota"/>
</dbReference>
<name>M7ZG86_TRIUA</name>
<dbReference type="SUPFAM" id="SSF57667">
    <property type="entry name" value="beta-beta-alpha zinc fingers"/>
    <property type="match status" value="1"/>
</dbReference>
<accession>M7ZG86</accession>
<dbReference type="PROSITE" id="PS00028">
    <property type="entry name" value="ZINC_FINGER_C2H2_1"/>
    <property type="match status" value="1"/>
</dbReference>
<gene>
    <name evidence="2" type="ORF">TRIUR3_23907</name>
</gene>
<protein>
    <submittedName>
        <fullName evidence="2">Zinc finger protein 7</fullName>
    </submittedName>
</protein>
<dbReference type="EMBL" id="KD130235">
    <property type="protein sequence ID" value="EMS58646.1"/>
    <property type="molecule type" value="Genomic_DNA"/>
</dbReference>
<dbReference type="PROSITE" id="PS50157">
    <property type="entry name" value="ZINC_FINGER_C2H2_2"/>
    <property type="match status" value="1"/>
</dbReference>
<feature type="compositionally biased region" description="Basic and acidic residues" evidence="1">
    <location>
        <begin position="30"/>
        <end position="44"/>
    </location>
</feature>